<reference evidence="1 2" key="2">
    <citation type="submission" date="2009-02" db="EMBL/GenBank/DDBJ databases">
        <title>Draft genome sequence of Eubacterium hallii (DSM 3353).</title>
        <authorList>
            <person name="Sudarsanam P."/>
            <person name="Ley R."/>
            <person name="Guruge J."/>
            <person name="Turnbaugh P.J."/>
            <person name="Mahowald M."/>
            <person name="Liep D."/>
            <person name="Gordon J."/>
        </authorList>
    </citation>
    <scope>NUCLEOTIDE SEQUENCE [LARGE SCALE GENOMIC DNA]</scope>
    <source>
        <strain evidence="1 2">DSM 3353</strain>
    </source>
</reference>
<proteinExistence type="predicted"/>
<reference evidence="1 2" key="1">
    <citation type="submission" date="2009-01" db="EMBL/GenBank/DDBJ databases">
        <authorList>
            <person name="Fulton L."/>
            <person name="Clifton S."/>
            <person name="Fulton B."/>
            <person name="Xu J."/>
            <person name="Minx P."/>
            <person name="Pepin K.H."/>
            <person name="Johnson M."/>
            <person name="Bhonagiri V."/>
            <person name="Nash W.E."/>
            <person name="Mardis E.R."/>
            <person name="Wilson R.K."/>
        </authorList>
    </citation>
    <scope>NUCLEOTIDE SEQUENCE [LARGE SCALE GENOMIC DNA]</scope>
    <source>
        <strain evidence="1 2">DSM 3353</strain>
    </source>
</reference>
<dbReference type="RefSeq" id="WP_005344412.1">
    <property type="nucleotide sequence ID" value="NZ_ACEP01000031.1"/>
</dbReference>
<dbReference type="EMBL" id="ACEP01000031">
    <property type="protein sequence ID" value="EEG37607.1"/>
    <property type="molecule type" value="Genomic_DNA"/>
</dbReference>
<dbReference type="Proteomes" id="UP000003174">
    <property type="component" value="Unassembled WGS sequence"/>
</dbReference>
<dbReference type="GeneID" id="75047258"/>
<protein>
    <submittedName>
        <fullName evidence="1">Uncharacterized protein</fullName>
    </submittedName>
</protein>
<organism evidence="1 2">
    <name type="scientific">Anaerobutyricum hallii DSM 3353</name>
    <dbReference type="NCBI Taxonomy" id="411469"/>
    <lineage>
        <taxon>Bacteria</taxon>
        <taxon>Bacillati</taxon>
        <taxon>Bacillota</taxon>
        <taxon>Clostridia</taxon>
        <taxon>Lachnospirales</taxon>
        <taxon>Lachnospiraceae</taxon>
        <taxon>Anaerobutyricum</taxon>
    </lineage>
</organism>
<evidence type="ECO:0000313" key="2">
    <source>
        <dbReference type="Proteomes" id="UP000003174"/>
    </source>
</evidence>
<gene>
    <name evidence="1" type="ORF">EUBHAL_00531</name>
</gene>
<dbReference type="AlphaFoldDB" id="C0ET08"/>
<comment type="caution">
    <text evidence="1">The sequence shown here is derived from an EMBL/GenBank/DDBJ whole genome shotgun (WGS) entry which is preliminary data.</text>
</comment>
<name>C0ET08_9FIRM</name>
<sequence length="106" mass="11803">MLAYALAFKPCSEVTDIGSILSWGSVFWRDLVRIRRIQDFPEYQLGVKGMKLGVQSYGRIWGFYGVTVGGEGAGVQVSSVFCKPKSEKIVIGSPNSFFYLFSCPFE</sequence>
<evidence type="ECO:0000313" key="1">
    <source>
        <dbReference type="EMBL" id="EEG37607.1"/>
    </source>
</evidence>
<accession>C0ET08</accession>